<keyword evidence="2" id="KW-1185">Reference proteome</keyword>
<accession>A0A0L0GZ14</accession>
<organism evidence="1 2">
    <name type="scientific">Trabulsiella odontotermitis</name>
    <dbReference type="NCBI Taxonomy" id="379893"/>
    <lineage>
        <taxon>Bacteria</taxon>
        <taxon>Pseudomonadati</taxon>
        <taxon>Pseudomonadota</taxon>
        <taxon>Gammaproteobacteria</taxon>
        <taxon>Enterobacterales</taxon>
        <taxon>Enterobacteriaceae</taxon>
        <taxon>Trabulsiella</taxon>
    </lineage>
</organism>
<name>A0A0L0GZ14_9ENTR</name>
<dbReference type="AlphaFoldDB" id="A0A0L0GZ14"/>
<dbReference type="RefSeq" id="WP_049856696.1">
    <property type="nucleotide sequence ID" value="NZ_JNGI01000035.1"/>
</dbReference>
<proteinExistence type="predicted"/>
<sequence length="121" mass="13650">MNNLNANASISKAENIITYLFENGGGNNKMEDELFKAMGFIADAKEAISNNQPEFSADVCDSVSCAMVEINRIRIIADRYSCSRFTEEDEEDEDFVMFRLIVSLATEACRRLKTAENEIFN</sequence>
<protein>
    <submittedName>
        <fullName evidence="1">Uncharacterized protein</fullName>
    </submittedName>
</protein>
<dbReference type="EMBL" id="JNGI01000035">
    <property type="protein sequence ID" value="KNC94004.1"/>
    <property type="molecule type" value="Genomic_DNA"/>
</dbReference>
<evidence type="ECO:0000313" key="1">
    <source>
        <dbReference type="EMBL" id="KNC94004.1"/>
    </source>
</evidence>
<comment type="caution">
    <text evidence="1">The sequence shown here is derived from an EMBL/GenBank/DDBJ whole genome shotgun (WGS) entry which is preliminary data.</text>
</comment>
<dbReference type="PATRIC" id="fig|379893.4.peg.3386"/>
<evidence type="ECO:0000313" key="2">
    <source>
        <dbReference type="Proteomes" id="UP000037393"/>
    </source>
</evidence>
<gene>
    <name evidence="1" type="ORF">GM31_16660</name>
</gene>
<reference evidence="1 2" key="1">
    <citation type="journal article" date="2015" name="Appl. Environ. Microbiol.">
        <title>The Enterobacterium Trabulsiella odontotermitis Presents Novel Adaptations Related to Its Association with Fungus-Growing Termites.</title>
        <authorList>
            <person name="Sapountzis P."/>
            <person name="Gruntjes T."/>
            <person name="Otani S."/>
            <person name="Estevez J."/>
            <person name="da Costa R.R."/>
            <person name="Plunkett G.3rd."/>
            <person name="Perna N.T."/>
            <person name="Poulsen M."/>
        </authorList>
    </citation>
    <scope>NUCLEOTIDE SEQUENCE [LARGE SCALE GENOMIC DNA]</scope>
    <source>
        <strain evidence="1 2">12</strain>
    </source>
</reference>
<dbReference type="Proteomes" id="UP000037393">
    <property type="component" value="Unassembled WGS sequence"/>
</dbReference>